<feature type="transmembrane region" description="Helical" evidence="2">
    <location>
        <begin position="1522"/>
        <end position="1541"/>
    </location>
</feature>
<feature type="transmembrane region" description="Helical" evidence="2">
    <location>
        <begin position="1553"/>
        <end position="1576"/>
    </location>
</feature>
<dbReference type="InterPro" id="IPR023393">
    <property type="entry name" value="START-like_dom_sf"/>
</dbReference>
<evidence type="ECO:0000256" key="1">
    <source>
        <dbReference type="SAM" id="MobiDB-lite"/>
    </source>
</evidence>
<dbReference type="Gene3D" id="3.30.530.20">
    <property type="match status" value="2"/>
</dbReference>
<dbReference type="Proteomes" id="UP001165122">
    <property type="component" value="Unassembled WGS sequence"/>
</dbReference>
<keyword evidence="4" id="KW-1185">Reference proteome</keyword>
<keyword evidence="2" id="KW-0812">Transmembrane</keyword>
<proteinExistence type="predicted"/>
<evidence type="ECO:0000313" key="4">
    <source>
        <dbReference type="Proteomes" id="UP001165122"/>
    </source>
</evidence>
<accession>A0A9W7C2I1</accession>
<evidence type="ECO:0000313" key="3">
    <source>
        <dbReference type="EMBL" id="GMI01550.1"/>
    </source>
</evidence>
<dbReference type="OrthoDB" id="10464974at2759"/>
<name>A0A9W7C2I1_9STRA</name>
<comment type="caution">
    <text evidence="3">The sequence shown here is derived from an EMBL/GenBank/DDBJ whole genome shotgun (WGS) entry which is preliminary data.</text>
</comment>
<protein>
    <submittedName>
        <fullName evidence="3">Uncharacterized protein</fullName>
    </submittedName>
</protein>
<feature type="region of interest" description="Disordered" evidence="1">
    <location>
        <begin position="1"/>
        <end position="43"/>
    </location>
</feature>
<keyword evidence="2" id="KW-0472">Membrane</keyword>
<dbReference type="EMBL" id="BRXW01000035">
    <property type="protein sequence ID" value="GMI01550.1"/>
    <property type="molecule type" value="Genomic_DNA"/>
</dbReference>
<sequence>MTGGDPLPKLDTIGEPDPISQHDHEKQAETSLLPPADPAPPEATAQELKIQYYSEQVNQDLQYNPANTRPSRSTISARTEAFAKNFAALNHIGVTTDAEELHSKKDVCVKTAGLNIHEVPNDFLTCLLGDHPNINSSSVHQEVIDSKEDGDTLLTTVCWSFFIDPTKKCEMFLRLQVAKNKREGGRDDDEIRIDVSSVEIDEDKLALRRKTRAPSPHAPKRKTTKTIRTFRLLLQRGVILLRTLPFKQTSFTFRAEVGLGKELEERRKTTLSVHHEDHGVKPDELFDKLATLFYERFKKEEIVDERMKQDFIEKIPKAPNKTEAEIAVIRNSMELITYLRRKAPRVPHTVNDPVEKFFYRDGDNAWGKTRCRIDCAATYLFASLWLLQTHYKKKEHIGLTVKQVWEGIDGTRGLQFARSLSLHGATDRIFNTWITWDELEVGGGGNSKRAFVIVISPIEEYKGTKHKVSGAEKMKAASTRGVYIIKELTWNTCEWTRAQTVDLKFSSWPVSVLDFLSKQELSWANVVQEKFKRNEKEDREFVAKFVWKSEEGRVYLAVVPEPREVDYGVKLRKVRGSTYGLWVMENLPSLGGPAQCHVTFVQRFDFGGIIPKWIITKKLPKQLEVLENAMDEFMQDEKMDEWKLRELSTTMKILWESEEYGEEEEAVLKRGMEFCKKVLERSDYKVLNADDPRVSLRSAHLENDKLVTGIAEAVVDADLEQVAAWEYLKNTRESVKAFVSKGGVNRFVKKINNHTQYYEQTRDFKFLGLRPREWRSKVIWKKATENRIVIVYEDTTEMDKERPRDGNVVGASTRTAWVFERLGEVEGIAQTKVTFVSRGDFKGGLPTFIMNKLVKNLTKSLIFMRVKFDQSLEIDAATRGRWAKLIEERFEAGGRGWGLVLGKVDKLFSERDGMEAASRSYGGRDESKVLAGKGGAWVWGKTNVEVRGAVEEVAAFFWDFESRASTEIGRDEGRVVVEESVDGDWGRKVVRRGGKKAVFLNEMALHCIDEDCIVVLIEPSPAGLKAVEDLNVNKETAAVRFKRVFGGSGVGEWTKLEYAVNLEFGAGGVDVKRRKALVERRLEVMAVVSIYFQRLVRLEDYGVNDGLGLAHDLLWRATSSKKRVKRMKEVVEKSRGLRELILMYPWFEAMLTPALEGHLHMNHVVRAKLDCLSVREAAQIGKNLIPSLKSKKLAEAGVDQWKVQNRAVNELADKNVWFLPMISLLARGIVKSAAWGLMWRVSFGAVLSVTDLATDLIVLKQFWDGGEETRSYRDLSLSSIGASIFLQLLIVMFQNRRKGYGFQIREMLIVLSGMKAPWDAYRVASGAEKVKGTEFDPLLEMTLSKYVELFAESIPGILIQLSAILQTLNNGGEVSALVTGSLFISTLTTGLVSTTISYDFDTDPAKRSQKPDFYGYVPASPIKRSLIFAVMILISSCLVFVKSLLLLVLSGLDRQAPIMYLGLDVGFFVLYKVLRGDFIYWIPVSEISLQLIVALGFRLVCKFVTDFTGCVHYRHPYELGGMYYSVNFFQPLLVLVGLVLVDMEGISGETTELAGGLVGMLGPMLVCLVVVFFLSIDKKYLGTFFSTETGAQMTQRIFLTSDSDLVKSQIFKYHRRHWVGVKVEIGEWLEEGWDGWEEERPDWFTEDWKGKVKGIQEFVWVGLGRSGVSKAGSGLVDVRRRKKGEGGELKAKETTGSPSPLKMVRSLVKFGGSSKGEKIHPKEDWEGERHFEGINRLATKKKGGLLLNM</sequence>
<feature type="transmembrane region" description="Helical" evidence="2">
    <location>
        <begin position="1456"/>
        <end position="1474"/>
    </location>
</feature>
<organism evidence="3 4">
    <name type="scientific">Triparma laevis f. longispina</name>
    <dbReference type="NCBI Taxonomy" id="1714387"/>
    <lineage>
        <taxon>Eukaryota</taxon>
        <taxon>Sar</taxon>
        <taxon>Stramenopiles</taxon>
        <taxon>Ochrophyta</taxon>
        <taxon>Bolidophyceae</taxon>
        <taxon>Parmales</taxon>
        <taxon>Triparmaceae</taxon>
        <taxon>Triparma</taxon>
    </lineage>
</organism>
<dbReference type="SUPFAM" id="SSF55961">
    <property type="entry name" value="Bet v1-like"/>
    <property type="match status" value="2"/>
</dbReference>
<feature type="transmembrane region" description="Helical" evidence="2">
    <location>
        <begin position="1426"/>
        <end position="1449"/>
    </location>
</feature>
<gene>
    <name evidence="3" type="ORF">TrLO_g10206</name>
</gene>
<evidence type="ECO:0000256" key="2">
    <source>
        <dbReference type="SAM" id="Phobius"/>
    </source>
</evidence>
<reference evidence="4" key="1">
    <citation type="journal article" date="2023" name="Commun. Biol.">
        <title>Genome analysis of Parmales, the sister group of diatoms, reveals the evolutionary specialization of diatoms from phago-mixotrophs to photoautotrophs.</title>
        <authorList>
            <person name="Ban H."/>
            <person name="Sato S."/>
            <person name="Yoshikawa S."/>
            <person name="Yamada K."/>
            <person name="Nakamura Y."/>
            <person name="Ichinomiya M."/>
            <person name="Sato N."/>
            <person name="Blanc-Mathieu R."/>
            <person name="Endo H."/>
            <person name="Kuwata A."/>
            <person name="Ogata H."/>
        </authorList>
    </citation>
    <scope>NUCLEOTIDE SEQUENCE [LARGE SCALE GENOMIC DNA]</scope>
    <source>
        <strain evidence="4">NIES 3700</strain>
    </source>
</reference>
<keyword evidence="2" id="KW-1133">Transmembrane helix</keyword>
<feature type="transmembrane region" description="Helical" evidence="2">
    <location>
        <begin position="1480"/>
        <end position="1501"/>
    </location>
</feature>